<comment type="caution">
    <text evidence="1">The sequence shown here is derived from an EMBL/GenBank/DDBJ whole genome shotgun (WGS) entry which is preliminary data.</text>
</comment>
<dbReference type="RefSeq" id="WP_050661089.1">
    <property type="nucleotide sequence ID" value="NZ_CP118494.1"/>
</dbReference>
<protein>
    <recommendedName>
        <fullName evidence="3">DUF1127 domain-containing protein</fullName>
    </recommendedName>
</protein>
<dbReference type="EMBL" id="LGVV01000001">
    <property type="protein sequence ID" value="KNX43337.1"/>
    <property type="molecule type" value="Genomic_DNA"/>
</dbReference>
<dbReference type="PATRIC" id="fig|74031.6.peg.128"/>
<dbReference type="STRING" id="74031.SAMN04488077_11571"/>
<accession>A0A0L6CZS0</accession>
<evidence type="ECO:0000313" key="2">
    <source>
        <dbReference type="Proteomes" id="UP000037046"/>
    </source>
</evidence>
<name>A0A0L6CZS0_9RHOB</name>
<evidence type="ECO:0000313" key="1">
    <source>
        <dbReference type="EMBL" id="KNX43337.1"/>
    </source>
</evidence>
<dbReference type="OrthoDB" id="7867799at2"/>
<reference evidence="2" key="1">
    <citation type="submission" date="2015-07" db="EMBL/GenBank/DDBJ databases">
        <title>Draft Genome Sequence of Roseovarius tolerans EL-164, a producer of N-Acylated Alanine Methyl Esters (NAMEs).</title>
        <authorList>
            <person name="Voget S."/>
            <person name="Bruns H."/>
            <person name="Wagner-Doebler I."/>
            <person name="Schulz S."/>
            <person name="Daniel R."/>
        </authorList>
    </citation>
    <scope>NUCLEOTIDE SEQUENCE [LARGE SCALE GENOMIC DNA]</scope>
    <source>
        <strain evidence="2">EL-164</strain>
    </source>
</reference>
<proteinExistence type="predicted"/>
<evidence type="ECO:0008006" key="3">
    <source>
        <dbReference type="Google" id="ProtNLM"/>
    </source>
</evidence>
<gene>
    <name evidence="1" type="ORF">ROTO_01260</name>
</gene>
<dbReference type="AlphaFoldDB" id="A0A0L6CZS0"/>
<keyword evidence="2" id="KW-1185">Reference proteome</keyword>
<dbReference type="Proteomes" id="UP000037046">
    <property type="component" value="Unassembled WGS sequence"/>
</dbReference>
<sequence>MANITTNITAAAPQNGVWKRFIAALERGINAQARVQSRRDQIEALEAKSDAELDRMGIRRDQIAYHVFKDLFYA</sequence>
<organism evidence="1 2">
    <name type="scientific">Roseovarius tolerans</name>
    <dbReference type="NCBI Taxonomy" id="74031"/>
    <lineage>
        <taxon>Bacteria</taxon>
        <taxon>Pseudomonadati</taxon>
        <taxon>Pseudomonadota</taxon>
        <taxon>Alphaproteobacteria</taxon>
        <taxon>Rhodobacterales</taxon>
        <taxon>Roseobacteraceae</taxon>
        <taxon>Roseovarius</taxon>
    </lineage>
</organism>